<dbReference type="InParanoid" id="A0A316YJC9"/>
<accession>A0A316YJC9</accession>
<dbReference type="GeneID" id="37041604"/>
<feature type="transmembrane region" description="Helical" evidence="1">
    <location>
        <begin position="116"/>
        <end position="136"/>
    </location>
</feature>
<feature type="transmembrane region" description="Helical" evidence="1">
    <location>
        <begin position="319"/>
        <end position="339"/>
    </location>
</feature>
<protein>
    <recommendedName>
        <fullName evidence="4">Acyltransferase 3 domain-containing protein</fullName>
    </recommendedName>
</protein>
<feature type="transmembrane region" description="Helical" evidence="1">
    <location>
        <begin position="233"/>
        <end position="256"/>
    </location>
</feature>
<proteinExistence type="predicted"/>
<keyword evidence="3" id="KW-1185">Reference proteome</keyword>
<organism evidence="2 3">
    <name type="scientific">Acaromyces ingoldii</name>
    <dbReference type="NCBI Taxonomy" id="215250"/>
    <lineage>
        <taxon>Eukaryota</taxon>
        <taxon>Fungi</taxon>
        <taxon>Dikarya</taxon>
        <taxon>Basidiomycota</taxon>
        <taxon>Ustilaginomycotina</taxon>
        <taxon>Exobasidiomycetes</taxon>
        <taxon>Exobasidiales</taxon>
        <taxon>Cryptobasidiaceae</taxon>
        <taxon>Acaromyces</taxon>
    </lineage>
</organism>
<feature type="transmembrane region" description="Helical" evidence="1">
    <location>
        <begin position="409"/>
        <end position="429"/>
    </location>
</feature>
<evidence type="ECO:0000313" key="3">
    <source>
        <dbReference type="Proteomes" id="UP000245768"/>
    </source>
</evidence>
<evidence type="ECO:0008006" key="4">
    <source>
        <dbReference type="Google" id="ProtNLM"/>
    </source>
</evidence>
<keyword evidence="1" id="KW-0472">Membrane</keyword>
<evidence type="ECO:0000256" key="1">
    <source>
        <dbReference type="SAM" id="Phobius"/>
    </source>
</evidence>
<dbReference type="OrthoDB" id="3363151at2759"/>
<dbReference type="RefSeq" id="XP_025376517.1">
    <property type="nucleotide sequence ID" value="XM_025519688.1"/>
</dbReference>
<sequence length="508" mass="56992">MTTTAEAEAPVLVGEKDDGVIRIQRRVLTGKDRFAITSQPFITDTTNDVGRRYGTRKPHLEGLRGILGFFTLLAIFFRTFAPAIQTDTDLNGLFPADFVLVAPQWQNTLRKVLGPIFWDSTLLPHFFIILSGRVTLQTFLERRLALPMAATAFHRPFRLLPNLVVCLTITSILSATHSFDAAFRMATDLRSSLAAPPQIWSSSIEYFNTMAALFFAEPAFTYQDRPFSFVQPVGVLFVVPIIFQQTFTCITAAYILPYTKLKPKVIGYTAFVLLCYWVGSWAWYSLTGLAIAEFVSVYSQATPSRFPLRLGRYLGTHKVPVWVPFSVLLIAGLAQKWAWASFPERRSDEYMAHTDILTGGLVRSENIAVTPFPRIDDWMVITAILVLIEIFETPRRFLSQSIFRHLGRLAFSIMLSSGFLFLSVGAVLRNHLVDSGWTQNAGLLAVLFFSMAPLALALAELLHWLVDVPSVLVARWLFVYFRQEDLFVFPTDLSAGGQVGTDSKTSSK</sequence>
<gene>
    <name evidence="2" type="ORF">FA10DRAFT_253450</name>
</gene>
<keyword evidence="1" id="KW-1133">Transmembrane helix</keyword>
<feature type="transmembrane region" description="Helical" evidence="1">
    <location>
        <begin position="441"/>
        <end position="466"/>
    </location>
</feature>
<dbReference type="EMBL" id="KZ819637">
    <property type="protein sequence ID" value="PWN89319.1"/>
    <property type="molecule type" value="Genomic_DNA"/>
</dbReference>
<reference evidence="2 3" key="1">
    <citation type="journal article" date="2018" name="Mol. Biol. Evol.">
        <title>Broad Genomic Sampling Reveals a Smut Pathogenic Ancestry of the Fungal Clade Ustilaginomycotina.</title>
        <authorList>
            <person name="Kijpornyongpan T."/>
            <person name="Mondo S.J."/>
            <person name="Barry K."/>
            <person name="Sandor L."/>
            <person name="Lee J."/>
            <person name="Lipzen A."/>
            <person name="Pangilinan J."/>
            <person name="LaButti K."/>
            <person name="Hainaut M."/>
            <person name="Henrissat B."/>
            <person name="Grigoriev I.V."/>
            <person name="Spatafora J.W."/>
            <person name="Aime M.C."/>
        </authorList>
    </citation>
    <scope>NUCLEOTIDE SEQUENCE [LARGE SCALE GENOMIC DNA]</scope>
    <source>
        <strain evidence="2 3">MCA 4198</strain>
    </source>
</reference>
<feature type="transmembrane region" description="Helical" evidence="1">
    <location>
        <begin position="157"/>
        <end position="179"/>
    </location>
</feature>
<dbReference type="AlphaFoldDB" id="A0A316YJC9"/>
<keyword evidence="1" id="KW-0812">Transmembrane</keyword>
<dbReference type="Proteomes" id="UP000245768">
    <property type="component" value="Unassembled WGS sequence"/>
</dbReference>
<feature type="transmembrane region" description="Helical" evidence="1">
    <location>
        <begin position="268"/>
        <end position="298"/>
    </location>
</feature>
<evidence type="ECO:0000313" key="2">
    <source>
        <dbReference type="EMBL" id="PWN89319.1"/>
    </source>
</evidence>
<name>A0A316YJC9_9BASI</name>
<feature type="transmembrane region" description="Helical" evidence="1">
    <location>
        <begin position="62"/>
        <end position="81"/>
    </location>
</feature>